<protein>
    <submittedName>
        <fullName evidence="9">Major facilitator superfamily domain-containing protein</fullName>
    </submittedName>
</protein>
<keyword evidence="5 7" id="KW-0472">Membrane</keyword>
<feature type="transmembrane region" description="Helical" evidence="7">
    <location>
        <begin position="356"/>
        <end position="378"/>
    </location>
</feature>
<feature type="domain" description="Major facilitator superfamily (MFS) profile" evidence="8">
    <location>
        <begin position="40"/>
        <end position="476"/>
    </location>
</feature>
<evidence type="ECO:0000256" key="4">
    <source>
        <dbReference type="ARBA" id="ARBA00022989"/>
    </source>
</evidence>
<feature type="transmembrane region" description="Helical" evidence="7">
    <location>
        <begin position="272"/>
        <end position="305"/>
    </location>
</feature>
<dbReference type="STRING" id="56484.A0A1Y2EQY5"/>
<evidence type="ECO:0000256" key="3">
    <source>
        <dbReference type="ARBA" id="ARBA00022692"/>
    </source>
</evidence>
<keyword evidence="4 7" id="KW-1133">Transmembrane helix</keyword>
<feature type="transmembrane region" description="Helical" evidence="7">
    <location>
        <begin position="77"/>
        <end position="98"/>
    </location>
</feature>
<gene>
    <name evidence="9" type="ORF">BCR37DRAFT_231644</name>
</gene>
<dbReference type="Gene3D" id="1.20.1250.20">
    <property type="entry name" value="MFS general substrate transporter like domains"/>
    <property type="match status" value="1"/>
</dbReference>
<keyword evidence="10" id="KW-1185">Reference proteome</keyword>
<accession>A0A1Y2EQY5</accession>
<feature type="transmembrane region" description="Helical" evidence="7">
    <location>
        <begin position="42"/>
        <end position="65"/>
    </location>
</feature>
<dbReference type="GO" id="GO:0042908">
    <property type="term" value="P:xenobiotic transport"/>
    <property type="evidence" value="ECO:0007669"/>
    <property type="project" value="UniProtKB-ARBA"/>
</dbReference>
<reference evidence="9 10" key="1">
    <citation type="submission" date="2016-07" db="EMBL/GenBank/DDBJ databases">
        <title>Pervasive Adenine N6-methylation of Active Genes in Fungi.</title>
        <authorList>
            <consortium name="DOE Joint Genome Institute"/>
            <person name="Mondo S.J."/>
            <person name="Dannebaum R.O."/>
            <person name="Kuo R.C."/>
            <person name="Labutti K."/>
            <person name="Haridas S."/>
            <person name="Kuo A."/>
            <person name="Salamov A."/>
            <person name="Ahrendt S.R."/>
            <person name="Lipzen A."/>
            <person name="Sullivan W."/>
            <person name="Andreopoulos W.B."/>
            <person name="Clum A."/>
            <person name="Lindquist E."/>
            <person name="Daum C."/>
            <person name="Ramamoorthy G.K."/>
            <person name="Gryganskyi A."/>
            <person name="Culley D."/>
            <person name="Magnuson J.K."/>
            <person name="James T.Y."/>
            <person name="O'Malley M.A."/>
            <person name="Stajich J.E."/>
            <person name="Spatafora J.W."/>
            <person name="Visel A."/>
            <person name="Grigoriev I.V."/>
        </authorList>
    </citation>
    <scope>NUCLEOTIDE SEQUENCE [LARGE SCALE GENOMIC DNA]</scope>
    <source>
        <strain evidence="9 10">12-1054</strain>
    </source>
</reference>
<name>A0A1Y2EQY5_PROLT</name>
<dbReference type="Proteomes" id="UP000193685">
    <property type="component" value="Unassembled WGS sequence"/>
</dbReference>
<dbReference type="OMA" id="AWISDEV"/>
<feature type="transmembrane region" description="Helical" evidence="7">
    <location>
        <begin position="110"/>
        <end position="132"/>
    </location>
</feature>
<feature type="transmembrane region" description="Helical" evidence="7">
    <location>
        <begin position="452"/>
        <end position="474"/>
    </location>
</feature>
<feature type="transmembrane region" description="Helical" evidence="7">
    <location>
        <begin position="317"/>
        <end position="336"/>
    </location>
</feature>
<dbReference type="PROSITE" id="PS50850">
    <property type="entry name" value="MFS"/>
    <property type="match status" value="1"/>
</dbReference>
<dbReference type="EMBL" id="MCFI01000033">
    <property type="protein sequence ID" value="ORY73704.1"/>
    <property type="molecule type" value="Genomic_DNA"/>
</dbReference>
<evidence type="ECO:0000256" key="6">
    <source>
        <dbReference type="ARBA" id="ARBA00038347"/>
    </source>
</evidence>
<evidence type="ECO:0000313" key="10">
    <source>
        <dbReference type="Proteomes" id="UP000193685"/>
    </source>
</evidence>
<dbReference type="PANTHER" id="PTHR23502:SF134">
    <property type="entry name" value="MAJOR FACILITATOR SUPERFAMILY (MFS) PROFILE DOMAIN-CONTAINING PROTEIN-RELATED"/>
    <property type="match status" value="1"/>
</dbReference>
<sequence length="511" mass="56433">MTERPHEQLQQTREEANPSKFDVVWASEDPENPFHWSTGKKAVVACACLLLTLQVAIASVCYAWISDEVAREFDLSSTVSLLGISLFTMGYAIAPLILAPISELYGRKPVLLVTFAIFVVLQLPTALAPNFICIALCRFLAGAASSTGGAMVGGTLADMYTTDTRGSLMEYFTAATLLGSPVGSVFPAYVVAAPNLGWRWVFWIQLIIDGVILLAFFVVLSETRGSVILSRRAFDLRQSTADDADDRYRYQGDVNKESFSAMVRSSLTFPFMFLFCEPIVAFLSLWVAFAWGILYLFLIAVPLVYTQVFGWVDGKRSLPFLAMAVGCTISLAFAPLQNRWYLRASKSQPNHFNPEARLYTSMFGSLSFTIGIFIFGWSAKDVDSHWIGPAIGIVCVTFGIFSIYSAVFSYLSDCYGTWTSSALASQSFLRNIFASSFALFGKQLYQQLGIQWASSLLGFLCLMLSFTPFVLFRYGAQIRAASKFATSNATVSHVQRPQQGKDGGERIWLKG</sequence>
<dbReference type="FunFam" id="1.20.1250.20:FF:000082">
    <property type="entry name" value="MFS multidrug transporter, putative"/>
    <property type="match status" value="1"/>
</dbReference>
<feature type="transmembrane region" description="Helical" evidence="7">
    <location>
        <begin position="171"/>
        <end position="194"/>
    </location>
</feature>
<dbReference type="GO" id="GO:0005886">
    <property type="term" value="C:plasma membrane"/>
    <property type="evidence" value="ECO:0007669"/>
    <property type="project" value="TreeGrafter"/>
</dbReference>
<comment type="caution">
    <text evidence="9">The sequence shown here is derived from an EMBL/GenBank/DDBJ whole genome shotgun (WGS) entry which is preliminary data.</text>
</comment>
<organism evidence="9 10">
    <name type="scientific">Protomyces lactucae-debilis</name>
    <dbReference type="NCBI Taxonomy" id="2754530"/>
    <lineage>
        <taxon>Eukaryota</taxon>
        <taxon>Fungi</taxon>
        <taxon>Dikarya</taxon>
        <taxon>Ascomycota</taxon>
        <taxon>Taphrinomycotina</taxon>
        <taxon>Taphrinomycetes</taxon>
        <taxon>Taphrinales</taxon>
        <taxon>Protomycetaceae</taxon>
        <taxon>Protomyces</taxon>
    </lineage>
</organism>
<proteinExistence type="inferred from homology"/>
<dbReference type="PROSITE" id="PS00216">
    <property type="entry name" value="SUGAR_TRANSPORT_1"/>
    <property type="match status" value="1"/>
</dbReference>
<feature type="transmembrane region" description="Helical" evidence="7">
    <location>
        <begin position="390"/>
        <end position="411"/>
    </location>
</feature>
<evidence type="ECO:0000256" key="5">
    <source>
        <dbReference type="ARBA" id="ARBA00023136"/>
    </source>
</evidence>
<evidence type="ECO:0000256" key="2">
    <source>
        <dbReference type="ARBA" id="ARBA00022448"/>
    </source>
</evidence>
<dbReference type="GO" id="GO:0140115">
    <property type="term" value="P:export across plasma membrane"/>
    <property type="evidence" value="ECO:0007669"/>
    <property type="project" value="UniProtKB-ARBA"/>
</dbReference>
<dbReference type="RefSeq" id="XP_040721884.1">
    <property type="nucleotide sequence ID" value="XM_040866512.1"/>
</dbReference>
<feature type="transmembrane region" description="Helical" evidence="7">
    <location>
        <begin position="138"/>
        <end position="159"/>
    </location>
</feature>
<dbReference type="Pfam" id="PF07690">
    <property type="entry name" value="MFS_1"/>
    <property type="match status" value="1"/>
</dbReference>
<dbReference type="CDD" id="cd17323">
    <property type="entry name" value="MFS_Tpo1_MDR_like"/>
    <property type="match status" value="1"/>
</dbReference>
<dbReference type="SUPFAM" id="SSF103473">
    <property type="entry name" value="MFS general substrate transporter"/>
    <property type="match status" value="1"/>
</dbReference>
<evidence type="ECO:0000256" key="1">
    <source>
        <dbReference type="ARBA" id="ARBA00004141"/>
    </source>
</evidence>
<comment type="subcellular location">
    <subcellularLocation>
        <location evidence="1">Membrane</location>
        <topology evidence="1">Multi-pass membrane protein</topology>
    </subcellularLocation>
</comment>
<keyword evidence="3 7" id="KW-0812">Transmembrane</keyword>
<dbReference type="InterPro" id="IPR036259">
    <property type="entry name" value="MFS_trans_sf"/>
</dbReference>
<evidence type="ECO:0000259" key="8">
    <source>
        <dbReference type="PROSITE" id="PS50850"/>
    </source>
</evidence>
<dbReference type="GO" id="GO:0022857">
    <property type="term" value="F:transmembrane transporter activity"/>
    <property type="evidence" value="ECO:0007669"/>
    <property type="project" value="InterPro"/>
</dbReference>
<keyword evidence="2" id="KW-0813">Transport</keyword>
<dbReference type="InterPro" id="IPR011701">
    <property type="entry name" value="MFS"/>
</dbReference>
<dbReference type="OrthoDB" id="6770063at2759"/>
<feature type="transmembrane region" description="Helical" evidence="7">
    <location>
        <begin position="200"/>
        <end position="221"/>
    </location>
</feature>
<dbReference type="InterPro" id="IPR005829">
    <property type="entry name" value="Sugar_transporter_CS"/>
</dbReference>
<evidence type="ECO:0000313" key="9">
    <source>
        <dbReference type="EMBL" id="ORY73704.1"/>
    </source>
</evidence>
<dbReference type="PANTHER" id="PTHR23502">
    <property type="entry name" value="MAJOR FACILITATOR SUPERFAMILY"/>
    <property type="match status" value="1"/>
</dbReference>
<dbReference type="GeneID" id="63783111"/>
<evidence type="ECO:0000256" key="7">
    <source>
        <dbReference type="SAM" id="Phobius"/>
    </source>
</evidence>
<dbReference type="AlphaFoldDB" id="A0A1Y2EQY5"/>
<dbReference type="InterPro" id="IPR020846">
    <property type="entry name" value="MFS_dom"/>
</dbReference>
<comment type="similarity">
    <text evidence="6">Belongs to the major facilitator superfamily. CAR1 family.</text>
</comment>